<keyword evidence="6" id="KW-1185">Reference proteome</keyword>
<dbReference type="GO" id="GO:0000978">
    <property type="term" value="F:RNA polymerase II cis-regulatory region sequence-specific DNA binding"/>
    <property type="evidence" value="ECO:0007669"/>
    <property type="project" value="TreeGrafter"/>
</dbReference>
<evidence type="ECO:0000256" key="1">
    <source>
        <dbReference type="ARBA" id="ARBA00023125"/>
    </source>
</evidence>
<keyword evidence="2 3" id="KW-0539">Nucleus</keyword>
<reference evidence="7 8" key="1">
    <citation type="submission" date="2025-04" db="UniProtKB">
        <authorList>
            <consortium name="RefSeq"/>
        </authorList>
    </citation>
    <scope>IDENTIFICATION</scope>
</reference>
<feature type="DNA-binding region" description="Fork-head" evidence="3">
    <location>
        <begin position="4"/>
        <end position="107"/>
    </location>
</feature>
<dbReference type="Pfam" id="PF00250">
    <property type="entry name" value="Forkhead"/>
    <property type="match status" value="1"/>
</dbReference>
<dbReference type="GO" id="GO:0009653">
    <property type="term" value="P:anatomical structure morphogenesis"/>
    <property type="evidence" value="ECO:0007669"/>
    <property type="project" value="TreeGrafter"/>
</dbReference>
<dbReference type="Proteomes" id="UP000694845">
    <property type="component" value="Unplaced"/>
</dbReference>
<dbReference type="InterPro" id="IPR030456">
    <property type="entry name" value="TF_fork_head_CS_2"/>
</dbReference>
<dbReference type="InterPro" id="IPR036390">
    <property type="entry name" value="WH_DNA-bd_sf"/>
</dbReference>
<comment type="subcellular location">
    <subcellularLocation>
        <location evidence="3">Nucleus</location>
    </subcellularLocation>
</comment>
<evidence type="ECO:0000313" key="10">
    <source>
        <dbReference type="RefSeq" id="XP_022086782.1"/>
    </source>
</evidence>
<dbReference type="RefSeq" id="XP_022086779.1">
    <property type="nucleotide sequence ID" value="XM_022231087.1"/>
</dbReference>
<dbReference type="KEGG" id="aplc:110977188"/>
<gene>
    <name evidence="7 8 9 10" type="primary">LOC110977188</name>
</gene>
<dbReference type="InterPro" id="IPR036388">
    <property type="entry name" value="WH-like_DNA-bd_sf"/>
</dbReference>
<evidence type="ECO:0000256" key="2">
    <source>
        <dbReference type="ARBA" id="ARBA00023242"/>
    </source>
</evidence>
<evidence type="ECO:0000313" key="8">
    <source>
        <dbReference type="RefSeq" id="XP_022086780.1"/>
    </source>
</evidence>
<accession>A0A8B7Y2M8</accession>
<name>A0A8B7Y2M8_ACAPL</name>
<dbReference type="GO" id="GO:0030154">
    <property type="term" value="P:cell differentiation"/>
    <property type="evidence" value="ECO:0007669"/>
    <property type="project" value="TreeGrafter"/>
</dbReference>
<dbReference type="PANTHER" id="PTHR11829:SF343">
    <property type="entry name" value="FORK-HEAD DOMAIN-CONTAINING PROTEIN"/>
    <property type="match status" value="1"/>
</dbReference>
<dbReference type="GO" id="GO:0005634">
    <property type="term" value="C:nucleus"/>
    <property type="evidence" value="ECO:0007669"/>
    <property type="project" value="UniProtKB-SubCell"/>
</dbReference>
<evidence type="ECO:0000259" key="5">
    <source>
        <dbReference type="PROSITE" id="PS50039"/>
    </source>
</evidence>
<evidence type="ECO:0000313" key="7">
    <source>
        <dbReference type="RefSeq" id="XP_022086779.1"/>
    </source>
</evidence>
<proteinExistence type="predicted"/>
<feature type="domain" description="Fork-head" evidence="5">
    <location>
        <begin position="4"/>
        <end position="107"/>
    </location>
</feature>
<dbReference type="InterPro" id="IPR001766">
    <property type="entry name" value="Fork_head_dom"/>
</dbReference>
<dbReference type="OMA" id="SVRHNLC"/>
<dbReference type="PROSITE" id="PS50039">
    <property type="entry name" value="FORK_HEAD_3"/>
    <property type="match status" value="1"/>
</dbReference>
<dbReference type="CDD" id="cd00059">
    <property type="entry name" value="FH_FOX"/>
    <property type="match status" value="1"/>
</dbReference>
<feature type="region of interest" description="Disordered" evidence="4">
    <location>
        <begin position="112"/>
        <end position="137"/>
    </location>
</feature>
<dbReference type="PROSITE" id="PS00658">
    <property type="entry name" value="FORK_HEAD_2"/>
    <property type="match status" value="1"/>
</dbReference>
<dbReference type="PANTHER" id="PTHR11829">
    <property type="entry name" value="FORKHEAD BOX PROTEIN"/>
    <property type="match status" value="1"/>
</dbReference>
<evidence type="ECO:0000256" key="3">
    <source>
        <dbReference type="PROSITE-ProRule" id="PRU00089"/>
    </source>
</evidence>
<organism evidence="6 10">
    <name type="scientific">Acanthaster planci</name>
    <name type="common">Crown-of-thorns starfish</name>
    <dbReference type="NCBI Taxonomy" id="133434"/>
    <lineage>
        <taxon>Eukaryota</taxon>
        <taxon>Metazoa</taxon>
        <taxon>Echinodermata</taxon>
        <taxon>Eleutherozoa</taxon>
        <taxon>Asterozoa</taxon>
        <taxon>Asteroidea</taxon>
        <taxon>Valvatacea</taxon>
        <taxon>Valvatida</taxon>
        <taxon>Acanthasteridae</taxon>
        <taxon>Acanthaster</taxon>
    </lineage>
</organism>
<dbReference type="PRINTS" id="PR00053">
    <property type="entry name" value="FORKHEAD"/>
</dbReference>
<dbReference type="AlphaFoldDB" id="A0A8B7Y2M8"/>
<evidence type="ECO:0000313" key="6">
    <source>
        <dbReference type="Proteomes" id="UP000694845"/>
    </source>
</evidence>
<protein>
    <submittedName>
        <fullName evidence="7 8">Forkhead box protein O1-like</fullName>
    </submittedName>
</protein>
<sequence>MYERPNLTFNDLIRLALLSKPDCRATLSQIYDFIEKSYPYYKMSKECRFWKNSVRHNLCKNRQFRRIDEQASDESGKPYKRGSSMWELCDTGITIVSQGGARKKLRSIRKKLSLTSDSPERTSAVGSTSTSSSSLDMSNCPYPWQPIAAEHSQSHLAIDLSNTDKMTTAAEEVHQATDPFFKPWTASPDQSLSTSHLEAPGSEELGSPTWVSTWNNPPLLQPTLSYGQSHATSVGTLDPSSPVVGGAWSDPAAAAVRAASPASMLANTTYSTGYPTTHMMPPSQCMYTDGLFWYSL</sequence>
<evidence type="ECO:0000313" key="9">
    <source>
        <dbReference type="RefSeq" id="XP_022086781.1"/>
    </source>
</evidence>
<keyword evidence="1 3" id="KW-0238">DNA-binding</keyword>
<dbReference type="RefSeq" id="XP_022086782.1">
    <property type="nucleotide sequence ID" value="XM_022231090.1"/>
</dbReference>
<dbReference type="InterPro" id="IPR050211">
    <property type="entry name" value="FOX_domain-containing"/>
</dbReference>
<dbReference type="Gene3D" id="1.10.10.10">
    <property type="entry name" value="Winged helix-like DNA-binding domain superfamily/Winged helix DNA-binding domain"/>
    <property type="match status" value="1"/>
</dbReference>
<dbReference type="GeneID" id="110977188"/>
<dbReference type="RefSeq" id="XP_022086780.1">
    <property type="nucleotide sequence ID" value="XM_022231088.1"/>
</dbReference>
<evidence type="ECO:0000256" key="4">
    <source>
        <dbReference type="SAM" id="MobiDB-lite"/>
    </source>
</evidence>
<dbReference type="GO" id="GO:0000981">
    <property type="term" value="F:DNA-binding transcription factor activity, RNA polymerase II-specific"/>
    <property type="evidence" value="ECO:0007669"/>
    <property type="project" value="TreeGrafter"/>
</dbReference>
<dbReference type="SUPFAM" id="SSF46785">
    <property type="entry name" value="Winged helix' DNA-binding domain"/>
    <property type="match status" value="1"/>
</dbReference>
<dbReference type="SMART" id="SM00339">
    <property type="entry name" value="FH"/>
    <property type="match status" value="1"/>
</dbReference>
<dbReference type="RefSeq" id="XP_022086781.1">
    <property type="nucleotide sequence ID" value="XM_022231089.1"/>
</dbReference>
<dbReference type="OrthoDB" id="10029558at2759"/>